<proteinExistence type="predicted"/>
<organism evidence="3 4">
    <name type="scientific">Polyangium jinanense</name>
    <dbReference type="NCBI Taxonomy" id="2829994"/>
    <lineage>
        <taxon>Bacteria</taxon>
        <taxon>Pseudomonadati</taxon>
        <taxon>Myxococcota</taxon>
        <taxon>Polyangia</taxon>
        <taxon>Polyangiales</taxon>
        <taxon>Polyangiaceae</taxon>
        <taxon>Polyangium</taxon>
    </lineage>
</organism>
<dbReference type="EMBL" id="JAGTJJ010000085">
    <property type="protein sequence ID" value="MDC3988835.1"/>
    <property type="molecule type" value="Genomic_DNA"/>
</dbReference>
<evidence type="ECO:0000313" key="4">
    <source>
        <dbReference type="Proteomes" id="UP001151081"/>
    </source>
</evidence>
<feature type="signal peptide" evidence="2">
    <location>
        <begin position="1"/>
        <end position="23"/>
    </location>
</feature>
<gene>
    <name evidence="3" type="ORF">KEG57_50685</name>
</gene>
<evidence type="ECO:0000313" key="3">
    <source>
        <dbReference type="EMBL" id="MDC3988835.1"/>
    </source>
</evidence>
<evidence type="ECO:0000256" key="2">
    <source>
        <dbReference type="SAM" id="SignalP"/>
    </source>
</evidence>
<comment type="caution">
    <text evidence="3">The sequence shown here is derived from an EMBL/GenBank/DDBJ whole genome shotgun (WGS) entry which is preliminary data.</text>
</comment>
<accession>A0A9X4AZY5</accession>
<feature type="chain" id="PRO_5040762406" evidence="2">
    <location>
        <begin position="24"/>
        <end position="355"/>
    </location>
</feature>
<name>A0A9X4AZY5_9BACT</name>
<protein>
    <submittedName>
        <fullName evidence="3">Uncharacterized protein</fullName>
    </submittedName>
</protein>
<keyword evidence="2" id="KW-0732">Signal</keyword>
<sequence length="355" mass="37989">MHRRRSSGTLLAAAALVFFTACRRDESAAPADAGTDASPPETTSTAAIPAPPPPDLAVAPDVPSDRSLPATEPRRFLVKRLEDDPHLSHHRDAVLSHFGANVGLPLSLQVETLPGDRRALLIEDSSQPDKPLVLVVAADGTRAWAKEMPLAGIVPGVREVTVVRGPDSSVGVAFCDAEGELAALRAWTSEGGIFADYEALEIPHCEALSALYWPGHGHVIVAAGEGEARAARIDERGMRAWGRSGLTLPWKPDPGAAVVILVDTEDTFVLVGAGSAERPTTRREEAVFAMRYDERGKELWPAPIAVGRPSGKAPKRPTARVITTGKMEIEMTEGSTRRRLELSSEGTVIVLPERR</sequence>
<dbReference type="AlphaFoldDB" id="A0A9X4AZY5"/>
<keyword evidence="4" id="KW-1185">Reference proteome</keyword>
<dbReference type="RefSeq" id="WP_272428109.1">
    <property type="nucleotide sequence ID" value="NZ_JAGTJJ010000085.1"/>
</dbReference>
<evidence type="ECO:0000256" key="1">
    <source>
        <dbReference type="SAM" id="MobiDB-lite"/>
    </source>
</evidence>
<feature type="compositionally biased region" description="Low complexity" evidence="1">
    <location>
        <begin position="35"/>
        <end position="48"/>
    </location>
</feature>
<dbReference type="PROSITE" id="PS51257">
    <property type="entry name" value="PROKAR_LIPOPROTEIN"/>
    <property type="match status" value="1"/>
</dbReference>
<reference evidence="3 4" key="1">
    <citation type="submission" date="2021-04" db="EMBL/GenBank/DDBJ databases">
        <title>Genome analysis of Polyangium sp.</title>
        <authorList>
            <person name="Li Y."/>
            <person name="Wang J."/>
        </authorList>
    </citation>
    <scope>NUCLEOTIDE SEQUENCE [LARGE SCALE GENOMIC DNA]</scope>
    <source>
        <strain evidence="3 4">SDU14</strain>
    </source>
</reference>
<feature type="region of interest" description="Disordered" evidence="1">
    <location>
        <begin position="27"/>
        <end position="71"/>
    </location>
</feature>
<dbReference type="Proteomes" id="UP001151081">
    <property type="component" value="Unassembled WGS sequence"/>
</dbReference>